<dbReference type="PANTHER" id="PTHR48112:SF22">
    <property type="entry name" value="MITOCHONDRIAL TRANSCRIPTION FACTOR A, ISOFORM B"/>
    <property type="match status" value="1"/>
</dbReference>
<dbReference type="Pfam" id="PF00505">
    <property type="entry name" value="HMG_box"/>
    <property type="match status" value="1"/>
</dbReference>
<dbReference type="Proteomes" id="UP000646827">
    <property type="component" value="Unassembled WGS sequence"/>
</dbReference>
<dbReference type="GO" id="GO:0003677">
    <property type="term" value="F:DNA binding"/>
    <property type="evidence" value="ECO:0007669"/>
    <property type="project" value="UniProtKB-UniRule"/>
</dbReference>
<feature type="region of interest" description="Disordered" evidence="3">
    <location>
        <begin position="140"/>
        <end position="166"/>
    </location>
</feature>
<reference evidence="5 6" key="1">
    <citation type="submission" date="2020-12" db="EMBL/GenBank/DDBJ databases">
        <title>Metabolic potential, ecology and presence of endohyphal bacteria is reflected in genomic diversity of Mucoromycotina.</title>
        <authorList>
            <person name="Muszewska A."/>
            <person name="Okrasinska A."/>
            <person name="Steczkiewicz K."/>
            <person name="Drgas O."/>
            <person name="Orlowska M."/>
            <person name="Perlinska-Lenart U."/>
            <person name="Aleksandrzak-Piekarczyk T."/>
            <person name="Szatraj K."/>
            <person name="Zielenkiewicz U."/>
            <person name="Pilsyk S."/>
            <person name="Malc E."/>
            <person name="Mieczkowski P."/>
            <person name="Kruszewska J.S."/>
            <person name="Biernat P."/>
            <person name="Pawlowska J."/>
        </authorList>
    </citation>
    <scope>NUCLEOTIDE SEQUENCE [LARGE SCALE GENOMIC DNA]</scope>
    <source>
        <strain evidence="5 6">CBS 142.35</strain>
    </source>
</reference>
<dbReference type="SUPFAM" id="SSF47095">
    <property type="entry name" value="HMG-box"/>
    <property type="match status" value="1"/>
</dbReference>
<name>A0A8H7RX37_9FUNG</name>
<comment type="caution">
    <text evidence="5">The sequence shown here is derived from an EMBL/GenBank/DDBJ whole genome shotgun (WGS) entry which is preliminary data.</text>
</comment>
<feature type="domain" description="HMG box" evidence="4">
    <location>
        <begin position="64"/>
        <end position="132"/>
    </location>
</feature>
<dbReference type="InterPro" id="IPR009071">
    <property type="entry name" value="HMG_box_dom"/>
</dbReference>
<evidence type="ECO:0000256" key="2">
    <source>
        <dbReference type="PROSITE-ProRule" id="PRU00267"/>
    </source>
</evidence>
<evidence type="ECO:0000313" key="5">
    <source>
        <dbReference type="EMBL" id="KAG2218756.1"/>
    </source>
</evidence>
<keyword evidence="1 2" id="KW-0238">DNA-binding</keyword>
<dbReference type="EMBL" id="JAEPRB010000212">
    <property type="protein sequence ID" value="KAG2218756.1"/>
    <property type="molecule type" value="Genomic_DNA"/>
</dbReference>
<evidence type="ECO:0000259" key="4">
    <source>
        <dbReference type="PROSITE" id="PS50118"/>
    </source>
</evidence>
<keyword evidence="6" id="KW-1185">Reference proteome</keyword>
<dbReference type="GO" id="GO:0005634">
    <property type="term" value="C:nucleus"/>
    <property type="evidence" value="ECO:0007669"/>
    <property type="project" value="UniProtKB-UniRule"/>
</dbReference>
<feature type="DNA-binding region" description="HMG box" evidence="2">
    <location>
        <begin position="64"/>
        <end position="132"/>
    </location>
</feature>
<evidence type="ECO:0000313" key="6">
    <source>
        <dbReference type="Proteomes" id="UP000646827"/>
    </source>
</evidence>
<keyword evidence="2" id="KW-0539">Nucleus</keyword>
<organism evidence="5 6">
    <name type="scientific">Circinella minor</name>
    <dbReference type="NCBI Taxonomy" id="1195481"/>
    <lineage>
        <taxon>Eukaryota</taxon>
        <taxon>Fungi</taxon>
        <taxon>Fungi incertae sedis</taxon>
        <taxon>Mucoromycota</taxon>
        <taxon>Mucoromycotina</taxon>
        <taxon>Mucoromycetes</taxon>
        <taxon>Mucorales</taxon>
        <taxon>Lichtheimiaceae</taxon>
        <taxon>Circinella</taxon>
    </lineage>
</organism>
<dbReference type="InterPro" id="IPR036910">
    <property type="entry name" value="HMG_box_dom_sf"/>
</dbReference>
<proteinExistence type="predicted"/>
<sequence>MNDASIINHERRMIIQTIAQDAENMACSIHNLANIIKDLKRKGVSELTEEKKKKKITLMDLEEPEKPQGAYDFFVSENYAAIQNRFPNNDYNKNTKILSDLWKKIPTKERKKYENLAELDKKQYDINCLKFKEGHETHRYNSRKDGVTGINKKLQRKQQTKTSGSLNSRTIIEKKGDNDKNISKLASAESLVFAVPETEEQVHKEQEKTESTIVTLATTTEEQASPATSSVSSLVSYSNLPVFHDDLIDELDSETSSNKELSAAIISSIPEIVVRKSTKNKNNRSGALVVPTIAKNNNPTRKHQQQMGNDKYYDNEKKKRKLSKH</sequence>
<dbReference type="CDD" id="cd00084">
    <property type="entry name" value="HMG-box_SF"/>
    <property type="match status" value="1"/>
</dbReference>
<protein>
    <recommendedName>
        <fullName evidence="4">HMG box domain-containing protein</fullName>
    </recommendedName>
</protein>
<dbReference type="OrthoDB" id="1919336at2759"/>
<dbReference type="InterPro" id="IPR050342">
    <property type="entry name" value="HMGB"/>
</dbReference>
<feature type="region of interest" description="Disordered" evidence="3">
    <location>
        <begin position="277"/>
        <end position="325"/>
    </location>
</feature>
<evidence type="ECO:0000256" key="3">
    <source>
        <dbReference type="SAM" id="MobiDB-lite"/>
    </source>
</evidence>
<evidence type="ECO:0000256" key="1">
    <source>
        <dbReference type="ARBA" id="ARBA00023125"/>
    </source>
</evidence>
<dbReference type="PROSITE" id="PS50118">
    <property type="entry name" value="HMG_BOX_2"/>
    <property type="match status" value="1"/>
</dbReference>
<dbReference type="AlphaFoldDB" id="A0A8H7RX37"/>
<dbReference type="PANTHER" id="PTHR48112">
    <property type="entry name" value="HIGH MOBILITY GROUP PROTEIN DSP1"/>
    <property type="match status" value="1"/>
</dbReference>
<accession>A0A8H7RX37</accession>
<dbReference type="SMART" id="SM00398">
    <property type="entry name" value="HMG"/>
    <property type="match status" value="1"/>
</dbReference>
<gene>
    <name evidence="5" type="ORF">INT45_003074</name>
</gene>
<dbReference type="Gene3D" id="1.10.30.10">
    <property type="entry name" value="High mobility group box domain"/>
    <property type="match status" value="1"/>
</dbReference>